<dbReference type="SUPFAM" id="SSF54427">
    <property type="entry name" value="NTF2-like"/>
    <property type="match status" value="1"/>
</dbReference>
<comment type="catalytic activity">
    <reaction evidence="1">
        <text>ATP + protein L-histidine = ADP + protein N-phospho-L-histidine.</text>
        <dbReference type="EC" id="2.7.13.3"/>
    </reaction>
</comment>
<dbReference type="Pfam" id="PF13474">
    <property type="entry name" value="SnoaL_3"/>
    <property type="match status" value="1"/>
</dbReference>
<dbReference type="SMART" id="SM00388">
    <property type="entry name" value="HisKA"/>
    <property type="match status" value="1"/>
</dbReference>
<feature type="domain" description="Histidine kinase" evidence="5">
    <location>
        <begin position="202"/>
        <end position="440"/>
    </location>
</feature>
<dbReference type="EC" id="2.7.13.3" evidence="2"/>
<dbReference type="InterPro" id="IPR005467">
    <property type="entry name" value="His_kinase_dom"/>
</dbReference>
<sequence length="440" mass="49912">MTEKEIADQELEQIFFLFMDAFFHRIDHSMEKLEAMCDELITGVGTGKDENIINRDQYLQIHKRDFEQTPEGADYRVHSLQCRRMGIVGLIAAEIAILVPIADQVIELFTRLTLIVEQKKAQWQAVHMHVSFPSSDQAEGESWPLDAMRARQRALEQQVTERTAQLKERTLKLEEALYQLKATQQQLIQKEKLASLGELTAGIAHEIQNPLNFVNNLTEVSQELVGELREEKRKEERDEDLEEELLTDLEESLQKVSHHGKRADSIVKGMLQHSRAGSGEKQPTDLNALADEYLRLAYHGLRAKDQDFTADLRLQLDPNLQLVNIAPQEIGRVLLNLYNNAFYAVQEKHKQQTDYQPQIEVATHTRNGKVALRVKDNGTGIPAEILNKIYQPFFTTKPTGQGTGLGLSLSYDIVTKGHGGEMQVHTTEGEGTEFIVELPA</sequence>
<dbReference type="Proteomes" id="UP001500936">
    <property type="component" value="Unassembled WGS sequence"/>
</dbReference>
<dbReference type="InterPro" id="IPR004358">
    <property type="entry name" value="Sig_transdc_His_kin-like_C"/>
</dbReference>
<protein>
    <recommendedName>
        <fullName evidence="2">histidine kinase</fullName>
        <ecNumber evidence="2">2.7.13.3</ecNumber>
    </recommendedName>
</protein>
<dbReference type="EMBL" id="BAABHB010000002">
    <property type="protein sequence ID" value="GAA4401100.1"/>
    <property type="molecule type" value="Genomic_DNA"/>
</dbReference>
<evidence type="ECO:0000256" key="2">
    <source>
        <dbReference type="ARBA" id="ARBA00012438"/>
    </source>
</evidence>
<keyword evidence="3" id="KW-0597">Phosphoprotein</keyword>
<name>A0ABP8K699_9BACT</name>
<dbReference type="PANTHER" id="PTHR43065">
    <property type="entry name" value="SENSOR HISTIDINE KINASE"/>
    <property type="match status" value="1"/>
</dbReference>
<comment type="caution">
    <text evidence="6">The sequence shown here is derived from an EMBL/GenBank/DDBJ whole genome shotgun (WGS) entry which is preliminary data.</text>
</comment>
<evidence type="ECO:0000313" key="6">
    <source>
        <dbReference type="EMBL" id="GAA4401100.1"/>
    </source>
</evidence>
<dbReference type="SUPFAM" id="SSF47384">
    <property type="entry name" value="Homodimeric domain of signal transducing histidine kinase"/>
    <property type="match status" value="1"/>
</dbReference>
<dbReference type="Gene3D" id="3.30.565.10">
    <property type="entry name" value="Histidine kinase-like ATPase, C-terminal domain"/>
    <property type="match status" value="1"/>
</dbReference>
<accession>A0ABP8K699</accession>
<keyword evidence="7" id="KW-1185">Reference proteome</keyword>
<feature type="coiled-coil region" evidence="4">
    <location>
        <begin position="173"/>
        <end position="252"/>
    </location>
</feature>
<dbReference type="PROSITE" id="PS50109">
    <property type="entry name" value="HIS_KIN"/>
    <property type="match status" value="1"/>
</dbReference>
<evidence type="ECO:0000259" key="5">
    <source>
        <dbReference type="PROSITE" id="PS50109"/>
    </source>
</evidence>
<evidence type="ECO:0000256" key="3">
    <source>
        <dbReference type="ARBA" id="ARBA00022553"/>
    </source>
</evidence>
<dbReference type="Pfam" id="PF00512">
    <property type="entry name" value="HisKA"/>
    <property type="match status" value="1"/>
</dbReference>
<gene>
    <name evidence="6" type="ORF">GCM10023187_14930</name>
</gene>
<dbReference type="Pfam" id="PF02518">
    <property type="entry name" value="HATPase_c"/>
    <property type="match status" value="1"/>
</dbReference>
<proteinExistence type="predicted"/>
<dbReference type="RefSeq" id="WP_345265533.1">
    <property type="nucleotide sequence ID" value="NZ_BAABHB010000002.1"/>
</dbReference>
<dbReference type="SUPFAM" id="SSF55874">
    <property type="entry name" value="ATPase domain of HSP90 chaperone/DNA topoisomerase II/histidine kinase"/>
    <property type="match status" value="1"/>
</dbReference>
<dbReference type="InterPro" id="IPR003661">
    <property type="entry name" value="HisK_dim/P_dom"/>
</dbReference>
<dbReference type="InterPro" id="IPR036890">
    <property type="entry name" value="HATPase_C_sf"/>
</dbReference>
<dbReference type="InterPro" id="IPR036097">
    <property type="entry name" value="HisK_dim/P_sf"/>
</dbReference>
<dbReference type="PRINTS" id="PR00344">
    <property type="entry name" value="BCTRLSENSOR"/>
</dbReference>
<organism evidence="6 7">
    <name type="scientific">Nibrella viscosa</name>
    <dbReference type="NCBI Taxonomy" id="1084524"/>
    <lineage>
        <taxon>Bacteria</taxon>
        <taxon>Pseudomonadati</taxon>
        <taxon>Bacteroidota</taxon>
        <taxon>Cytophagia</taxon>
        <taxon>Cytophagales</taxon>
        <taxon>Spirosomataceae</taxon>
        <taxon>Nibrella</taxon>
    </lineage>
</organism>
<dbReference type="InterPro" id="IPR003594">
    <property type="entry name" value="HATPase_dom"/>
</dbReference>
<dbReference type="Gene3D" id="3.10.450.50">
    <property type="match status" value="1"/>
</dbReference>
<dbReference type="Gene3D" id="1.10.287.130">
    <property type="match status" value="1"/>
</dbReference>
<reference evidence="7" key="1">
    <citation type="journal article" date="2019" name="Int. J. Syst. Evol. Microbiol.">
        <title>The Global Catalogue of Microorganisms (GCM) 10K type strain sequencing project: providing services to taxonomists for standard genome sequencing and annotation.</title>
        <authorList>
            <consortium name="The Broad Institute Genomics Platform"/>
            <consortium name="The Broad Institute Genome Sequencing Center for Infectious Disease"/>
            <person name="Wu L."/>
            <person name="Ma J."/>
        </authorList>
    </citation>
    <scope>NUCLEOTIDE SEQUENCE [LARGE SCALE GENOMIC DNA]</scope>
    <source>
        <strain evidence="7">JCM 17925</strain>
    </source>
</reference>
<evidence type="ECO:0000256" key="1">
    <source>
        <dbReference type="ARBA" id="ARBA00000085"/>
    </source>
</evidence>
<dbReference type="InterPro" id="IPR032710">
    <property type="entry name" value="NTF2-like_dom_sf"/>
</dbReference>
<dbReference type="InterPro" id="IPR037401">
    <property type="entry name" value="SnoaL-like"/>
</dbReference>
<evidence type="ECO:0000313" key="7">
    <source>
        <dbReference type="Proteomes" id="UP001500936"/>
    </source>
</evidence>
<dbReference type="SMART" id="SM00387">
    <property type="entry name" value="HATPase_c"/>
    <property type="match status" value="1"/>
</dbReference>
<evidence type="ECO:0000256" key="4">
    <source>
        <dbReference type="SAM" id="Coils"/>
    </source>
</evidence>
<dbReference type="PANTHER" id="PTHR43065:SF42">
    <property type="entry name" value="TWO-COMPONENT SENSOR PPRA"/>
    <property type="match status" value="1"/>
</dbReference>
<keyword evidence="4" id="KW-0175">Coiled coil</keyword>